<dbReference type="EMBL" id="JBGBPQ010000009">
    <property type="protein sequence ID" value="KAL1519979.1"/>
    <property type="molecule type" value="Genomic_DNA"/>
</dbReference>
<evidence type="ECO:0000313" key="3">
    <source>
        <dbReference type="Proteomes" id="UP001515480"/>
    </source>
</evidence>
<name>A0AB34JEI3_PRYPA</name>
<dbReference type="InterPro" id="IPR011992">
    <property type="entry name" value="EF-hand-dom_pair"/>
</dbReference>
<sequence length="166" mass="18552">MASTLKQTTAVLLLPASDAEVGLVADPFPPDSTTPLKWYGQAIEDFTTNSGQKSARMWLKLHRREEPMRYRNLLATELFELLDTDSDGIIHLTECESLLHGVSSEKKQLFADLFGLADKDSAGKVSLSIWLSVLQEPGISDLSDEVFEYENLCMQEHLRSGMMMQA</sequence>
<comment type="caution">
    <text evidence="2">The sequence shown here is derived from an EMBL/GenBank/DDBJ whole genome shotgun (WGS) entry which is preliminary data.</text>
</comment>
<accession>A0AB34JEI3</accession>
<dbReference type="SUPFAM" id="SSF47473">
    <property type="entry name" value="EF-hand"/>
    <property type="match status" value="1"/>
</dbReference>
<keyword evidence="3" id="KW-1185">Reference proteome</keyword>
<evidence type="ECO:0000259" key="1">
    <source>
        <dbReference type="PROSITE" id="PS50222"/>
    </source>
</evidence>
<dbReference type="PROSITE" id="PS50222">
    <property type="entry name" value="EF_HAND_2"/>
    <property type="match status" value="1"/>
</dbReference>
<evidence type="ECO:0000313" key="2">
    <source>
        <dbReference type="EMBL" id="KAL1519979.1"/>
    </source>
</evidence>
<dbReference type="AlphaFoldDB" id="A0AB34JEI3"/>
<feature type="domain" description="EF-hand" evidence="1">
    <location>
        <begin position="70"/>
        <end position="105"/>
    </location>
</feature>
<dbReference type="InterPro" id="IPR002048">
    <property type="entry name" value="EF_hand_dom"/>
</dbReference>
<dbReference type="Proteomes" id="UP001515480">
    <property type="component" value="Unassembled WGS sequence"/>
</dbReference>
<proteinExistence type="predicted"/>
<protein>
    <recommendedName>
        <fullName evidence="1">EF-hand domain-containing protein</fullName>
    </recommendedName>
</protein>
<dbReference type="GO" id="GO:0005509">
    <property type="term" value="F:calcium ion binding"/>
    <property type="evidence" value="ECO:0007669"/>
    <property type="project" value="InterPro"/>
</dbReference>
<gene>
    <name evidence="2" type="ORF">AB1Y20_023463</name>
</gene>
<dbReference type="Gene3D" id="1.10.238.10">
    <property type="entry name" value="EF-hand"/>
    <property type="match status" value="1"/>
</dbReference>
<reference evidence="2 3" key="1">
    <citation type="journal article" date="2024" name="Science">
        <title>Giant polyketide synthase enzymes in the biosynthesis of giant marine polyether toxins.</title>
        <authorList>
            <person name="Fallon T.R."/>
            <person name="Shende V.V."/>
            <person name="Wierzbicki I.H."/>
            <person name="Pendleton A.L."/>
            <person name="Watervoot N.F."/>
            <person name="Auber R.P."/>
            <person name="Gonzalez D.J."/>
            <person name="Wisecaver J.H."/>
            <person name="Moore B.S."/>
        </authorList>
    </citation>
    <scope>NUCLEOTIDE SEQUENCE [LARGE SCALE GENOMIC DNA]</scope>
    <source>
        <strain evidence="2 3">12B1</strain>
    </source>
</reference>
<organism evidence="2 3">
    <name type="scientific">Prymnesium parvum</name>
    <name type="common">Toxic golden alga</name>
    <dbReference type="NCBI Taxonomy" id="97485"/>
    <lineage>
        <taxon>Eukaryota</taxon>
        <taxon>Haptista</taxon>
        <taxon>Haptophyta</taxon>
        <taxon>Prymnesiophyceae</taxon>
        <taxon>Prymnesiales</taxon>
        <taxon>Prymnesiaceae</taxon>
        <taxon>Prymnesium</taxon>
    </lineage>
</organism>